<dbReference type="CDD" id="cd00293">
    <property type="entry name" value="USP-like"/>
    <property type="match status" value="1"/>
</dbReference>
<dbReference type="Gene3D" id="3.40.50.620">
    <property type="entry name" value="HUPs"/>
    <property type="match status" value="1"/>
</dbReference>
<organism evidence="3">
    <name type="scientific">freshwater metagenome</name>
    <dbReference type="NCBI Taxonomy" id="449393"/>
    <lineage>
        <taxon>unclassified sequences</taxon>
        <taxon>metagenomes</taxon>
        <taxon>ecological metagenomes</taxon>
    </lineage>
</organism>
<dbReference type="Pfam" id="PF00582">
    <property type="entry name" value="Usp"/>
    <property type="match status" value="1"/>
</dbReference>
<gene>
    <name evidence="3" type="ORF">UFOPK1493_02802</name>
</gene>
<dbReference type="AlphaFoldDB" id="A0A6J6EX96"/>
<evidence type="ECO:0000259" key="2">
    <source>
        <dbReference type="Pfam" id="PF00582"/>
    </source>
</evidence>
<protein>
    <submittedName>
        <fullName evidence="3">Unannotated protein</fullName>
    </submittedName>
</protein>
<reference evidence="3" key="1">
    <citation type="submission" date="2020-05" db="EMBL/GenBank/DDBJ databases">
        <authorList>
            <person name="Chiriac C."/>
            <person name="Salcher M."/>
            <person name="Ghai R."/>
            <person name="Kavagutti S V."/>
        </authorList>
    </citation>
    <scope>NUCLEOTIDE SEQUENCE</scope>
</reference>
<dbReference type="PANTHER" id="PTHR46268:SF15">
    <property type="entry name" value="UNIVERSAL STRESS PROTEIN HP_0031"/>
    <property type="match status" value="1"/>
</dbReference>
<accession>A0A6J6EX96</accession>
<feature type="domain" description="UspA" evidence="2">
    <location>
        <begin position="12"/>
        <end position="145"/>
    </location>
</feature>
<evidence type="ECO:0000313" key="3">
    <source>
        <dbReference type="EMBL" id="CAB4577318.1"/>
    </source>
</evidence>
<name>A0A6J6EX96_9ZZZZ</name>
<dbReference type="InterPro" id="IPR006016">
    <property type="entry name" value="UspA"/>
</dbReference>
<dbReference type="SUPFAM" id="SSF52402">
    <property type="entry name" value="Adenine nucleotide alpha hydrolases-like"/>
    <property type="match status" value="1"/>
</dbReference>
<dbReference type="InterPro" id="IPR014729">
    <property type="entry name" value="Rossmann-like_a/b/a_fold"/>
</dbReference>
<sequence>MSASGISDDIEEIVVGISDAPTSHIAARKAVQIALLSGARVHFVTAVEEATSETIGVTTDTVVIDTLDLARESVEHFVRSLGVDFPHTITVVEASPARALLSHAEFVGADLIVVGNVRMQGISRVLGSVGNEVLRSAPCSVLIVKTV</sequence>
<dbReference type="PANTHER" id="PTHR46268">
    <property type="entry name" value="STRESS RESPONSE PROTEIN NHAX"/>
    <property type="match status" value="1"/>
</dbReference>
<dbReference type="InterPro" id="IPR006015">
    <property type="entry name" value="Universal_stress_UspA"/>
</dbReference>
<evidence type="ECO:0000256" key="1">
    <source>
        <dbReference type="ARBA" id="ARBA00008791"/>
    </source>
</evidence>
<comment type="similarity">
    <text evidence="1">Belongs to the universal stress protein A family.</text>
</comment>
<dbReference type="PRINTS" id="PR01438">
    <property type="entry name" value="UNVRSLSTRESS"/>
</dbReference>
<dbReference type="EMBL" id="CAEZSR010000129">
    <property type="protein sequence ID" value="CAB4577318.1"/>
    <property type="molecule type" value="Genomic_DNA"/>
</dbReference>
<proteinExistence type="inferred from homology"/>